<dbReference type="SUPFAM" id="SSF53300">
    <property type="entry name" value="vWA-like"/>
    <property type="match status" value="1"/>
</dbReference>
<feature type="domain" description="VWFA" evidence="2">
    <location>
        <begin position="462"/>
        <end position="645"/>
    </location>
</feature>
<reference evidence="3 4" key="1">
    <citation type="submission" date="2019-02" db="EMBL/GenBank/DDBJ databases">
        <authorList>
            <person name="Khodamoradi S."/>
            <person name="Hahnke R.L."/>
            <person name="Kaempfer P."/>
            <person name="Schumann P."/>
            <person name="Rohde M."/>
            <person name="Steinert M."/>
            <person name="Luzhetskyy A."/>
            <person name="Wink J."/>
            <person name="Ruckert C."/>
        </authorList>
    </citation>
    <scope>NUCLEOTIDE SEQUENCE [LARGE SCALE GENOMIC DNA]</scope>
    <source>
        <strain evidence="3 4">M2</strain>
    </source>
</reference>
<dbReference type="Proteomes" id="UP000292235">
    <property type="component" value="Chromosome"/>
</dbReference>
<protein>
    <recommendedName>
        <fullName evidence="2">VWFA domain-containing protein</fullName>
    </recommendedName>
</protein>
<dbReference type="InterPro" id="IPR036465">
    <property type="entry name" value="vWFA_dom_sf"/>
</dbReference>
<evidence type="ECO:0000256" key="1">
    <source>
        <dbReference type="SAM" id="MobiDB-lite"/>
    </source>
</evidence>
<dbReference type="OrthoDB" id="9766126at2"/>
<evidence type="ECO:0000313" key="3">
    <source>
        <dbReference type="EMBL" id="QBI52488.1"/>
    </source>
</evidence>
<dbReference type="Gene3D" id="3.40.50.410">
    <property type="entry name" value="von Willebrand factor, type A domain"/>
    <property type="match status" value="1"/>
</dbReference>
<keyword evidence="4" id="KW-1185">Reference proteome</keyword>
<organism evidence="3 4">
    <name type="scientific">Streptomonospora litoralis</name>
    <dbReference type="NCBI Taxonomy" id="2498135"/>
    <lineage>
        <taxon>Bacteria</taxon>
        <taxon>Bacillati</taxon>
        <taxon>Actinomycetota</taxon>
        <taxon>Actinomycetes</taxon>
        <taxon>Streptosporangiales</taxon>
        <taxon>Nocardiopsidaceae</taxon>
        <taxon>Streptomonospora</taxon>
    </lineage>
</organism>
<proteinExistence type="predicted"/>
<evidence type="ECO:0000259" key="2">
    <source>
        <dbReference type="SMART" id="SM00327"/>
    </source>
</evidence>
<dbReference type="EMBL" id="CP036455">
    <property type="protein sequence ID" value="QBI52488.1"/>
    <property type="molecule type" value="Genomic_DNA"/>
</dbReference>
<dbReference type="KEGG" id="strr:EKD16_03385"/>
<dbReference type="SMART" id="SM00327">
    <property type="entry name" value="VWA"/>
    <property type="match status" value="1"/>
</dbReference>
<name>A0A4P6PWE4_9ACTN</name>
<gene>
    <name evidence="3" type="ORF">EKD16_03385</name>
</gene>
<feature type="region of interest" description="Disordered" evidence="1">
    <location>
        <begin position="391"/>
        <end position="410"/>
    </location>
</feature>
<dbReference type="AlphaFoldDB" id="A0A4P6PWE4"/>
<dbReference type="CDD" id="cd00198">
    <property type="entry name" value="vWFA"/>
    <property type="match status" value="1"/>
</dbReference>
<sequence length="651" mass="72367">MNRFRYGEYDDGPDPLAPPYDVRGAVDEMGRDIMAGADPLRALRDLLRRGTQNVRGLDDLLRDVRRRRDQVRSRGRLDGTLEEARALLDRALGQERGELFPDPSDDARMREAELDSLPEDTSAAVRRLADYQWRSQAAAQSFEELRDLLRREVLDTHFQGMKEALANSGTEDMQRVREMVDALNAMLEADDRGEHTQADFDRFMDAYGDMFPEEPKPRNLEELVDSLARRAAAAQRMMDSLTPEQRAELQGLMDDANEQSGMSEALERLSGALRGRRPDLDWSGGERMAGEQGLGMGDATTAVQELADLAELDTALNQGYAGAGLDDIDEEAVRRALGRRAVDDLDRLRAVERELRDQGYLEGSRNRLRLTPKAVRRLGETALREVFADTVNSRPGGHSADAAGHSAEPTGATRAWEFGDEEALDVVRTLRNAIGRGGADSGGRVRMRPEDFEVAEAERRDAAAVCLLVDLSYSMALRDLWGTAKQTAMALHSLVTTRFPQDAVQIIGFSDYARELPPDGLAELSWEPVQGTNLQHALLLAGRHLDRHSDFEPIVLVVTDGEPTSHLERDGSAAFAWPPSDETTAATLAEVDRMTRRGAGLNVFLLADDPRLERFVDEVARRNGGRVVRPDADRLGGYVVRDFLSRRRRAG</sequence>
<dbReference type="RefSeq" id="WP_131097033.1">
    <property type="nucleotide sequence ID" value="NZ_CP036455.1"/>
</dbReference>
<accession>A0A4P6PWE4</accession>
<evidence type="ECO:0000313" key="4">
    <source>
        <dbReference type="Proteomes" id="UP000292235"/>
    </source>
</evidence>
<feature type="compositionally biased region" description="Low complexity" evidence="1">
    <location>
        <begin position="396"/>
        <end position="407"/>
    </location>
</feature>
<dbReference type="InterPro" id="IPR002035">
    <property type="entry name" value="VWF_A"/>
</dbReference>